<reference evidence="6" key="1">
    <citation type="submission" date="2012-12" db="EMBL/GenBank/DDBJ databases">
        <authorList>
            <person name="Hellsten U."/>
            <person name="Grimwood J."/>
            <person name="Chapman J.A."/>
            <person name="Shapiro H."/>
            <person name="Aerts A."/>
            <person name="Otillar R.P."/>
            <person name="Terry A.Y."/>
            <person name="Boore J.L."/>
            <person name="Simakov O."/>
            <person name="Marletaz F."/>
            <person name="Cho S.-J."/>
            <person name="Edsinger-Gonzales E."/>
            <person name="Havlak P."/>
            <person name="Kuo D.-H."/>
            <person name="Larsson T."/>
            <person name="Lv J."/>
            <person name="Arendt D."/>
            <person name="Savage R."/>
            <person name="Osoegawa K."/>
            <person name="de Jong P."/>
            <person name="Lindberg D.R."/>
            <person name="Seaver E.C."/>
            <person name="Weisblat D.A."/>
            <person name="Putnam N.H."/>
            <person name="Grigoriev I.V."/>
            <person name="Rokhsar D.S."/>
        </authorList>
    </citation>
    <scope>NUCLEOTIDE SEQUENCE</scope>
</reference>
<dbReference type="InterPro" id="IPR040346">
    <property type="entry name" value="GEX1/Brambleberry"/>
</dbReference>
<name>T1FS11_HELRO</name>
<feature type="signal peptide" evidence="3">
    <location>
        <begin position="1"/>
        <end position="21"/>
    </location>
</feature>
<reference evidence="4 6" key="2">
    <citation type="journal article" date="2013" name="Nature">
        <title>Insights into bilaterian evolution from three spiralian genomes.</title>
        <authorList>
            <person name="Simakov O."/>
            <person name="Marletaz F."/>
            <person name="Cho S.J."/>
            <person name="Edsinger-Gonzales E."/>
            <person name="Havlak P."/>
            <person name="Hellsten U."/>
            <person name="Kuo D.H."/>
            <person name="Larsson T."/>
            <person name="Lv J."/>
            <person name="Arendt D."/>
            <person name="Savage R."/>
            <person name="Osoegawa K."/>
            <person name="de Jong P."/>
            <person name="Grimwood J."/>
            <person name="Chapman J.A."/>
            <person name="Shapiro H."/>
            <person name="Aerts A."/>
            <person name="Otillar R.P."/>
            <person name="Terry A.Y."/>
            <person name="Boore J.L."/>
            <person name="Grigoriev I.V."/>
            <person name="Lindberg D.R."/>
            <person name="Seaver E.C."/>
            <person name="Weisblat D.A."/>
            <person name="Putnam N.H."/>
            <person name="Rokhsar D.S."/>
        </authorList>
    </citation>
    <scope>NUCLEOTIDE SEQUENCE</scope>
</reference>
<dbReference type="AlphaFoldDB" id="T1FS11"/>
<dbReference type="CTD" id="20211608"/>
<organism evidence="5 6">
    <name type="scientific">Helobdella robusta</name>
    <name type="common">Californian leech</name>
    <dbReference type="NCBI Taxonomy" id="6412"/>
    <lineage>
        <taxon>Eukaryota</taxon>
        <taxon>Metazoa</taxon>
        <taxon>Spiralia</taxon>
        <taxon>Lophotrochozoa</taxon>
        <taxon>Annelida</taxon>
        <taxon>Clitellata</taxon>
        <taxon>Hirudinea</taxon>
        <taxon>Rhynchobdellida</taxon>
        <taxon>Glossiphoniidae</taxon>
        <taxon>Helobdella</taxon>
    </lineage>
</organism>
<feature type="transmembrane region" description="Helical" evidence="2">
    <location>
        <begin position="375"/>
        <end position="396"/>
    </location>
</feature>
<evidence type="ECO:0000256" key="3">
    <source>
        <dbReference type="SAM" id="SignalP"/>
    </source>
</evidence>
<dbReference type="EMBL" id="KB095959">
    <property type="protein sequence ID" value="ESO09402.1"/>
    <property type="molecule type" value="Genomic_DNA"/>
</dbReference>
<keyword evidence="3" id="KW-0732">Signal</keyword>
<feature type="chain" id="PRO_5010980987" description="Protein brambleberry" evidence="3">
    <location>
        <begin position="22"/>
        <end position="664"/>
    </location>
</feature>
<feature type="compositionally biased region" description="Polar residues" evidence="1">
    <location>
        <begin position="619"/>
        <end position="639"/>
    </location>
</feature>
<evidence type="ECO:0000256" key="2">
    <source>
        <dbReference type="SAM" id="Phobius"/>
    </source>
</evidence>
<evidence type="ECO:0000313" key="4">
    <source>
        <dbReference type="EMBL" id="ESO09402.1"/>
    </source>
</evidence>
<evidence type="ECO:0000256" key="1">
    <source>
        <dbReference type="SAM" id="MobiDB-lite"/>
    </source>
</evidence>
<evidence type="ECO:0008006" key="7">
    <source>
        <dbReference type="Google" id="ProtNLM"/>
    </source>
</evidence>
<evidence type="ECO:0000313" key="5">
    <source>
        <dbReference type="EnsemblMetazoa" id="HelroP190484"/>
    </source>
</evidence>
<dbReference type="PANTHER" id="PTHR33538">
    <property type="entry name" value="PROTEIN GAMETE EXPRESSED 1"/>
    <property type="match status" value="1"/>
</dbReference>
<keyword evidence="2" id="KW-1133">Transmembrane helix</keyword>
<keyword evidence="6" id="KW-1185">Reference proteome</keyword>
<sequence length="664" mass="75509">MVLLKNILILLCIILAQNANCWFFSGKTDGKLSQSQIASHEVADGSGQPLQNAQQQVFRQVPFEIKLVDDRLLKEISAVDEMSLLDSCYHRVMAELQGSCGLMNEEEISKLSVQLLNCQSSVEGRQTFLCTSDMSIGECTKEMDSTLWNSYQIVSNRARAVCYQIRQQQFRFKTELTVNKLVQTSEEQLRNMREMESSQEVLRNMTEDAMKNVMVGQERLLNQQDEISTTQMKIESQIETNLKQLELEKIIITSENEKIMKMTEQIHDKLDDTNSWLSKQADAQSQMYNELMHDVNQIFTETQSVFKVLDEGRSQLNMLKDETTEHLDDVVQNLKLINGSINYVVRMIESAKLVVFEHLQTIEVYLKLAGKDLDFLSTFAFHVIYFFLVLFALTFFHLHPFFKVLLLLLVLANVASLAYLEVCLSFANLTYVLVFLILFHYLMVDKCSSKVERESAKQSQGFNSTLALPNNDIARKITGSGLSLPEIQKVIQVLEKLKCERNNAEEIEMNSSPKCGSSVNSSSSNHEAFFNDDVQISSDPFSQEVILGGSFLPMNPPPTPNHFPNLPLEDCKVDRNLRTPLTARRHLMMSFEHLTPTRRTSRSSSPARMSTPRHKSPSRDSTFNRSLRPQCTASTKSGTTCKLPCQDGSFYCHVHLNSPALDSF</sequence>
<protein>
    <recommendedName>
        <fullName evidence="7">Protein brambleberry</fullName>
    </recommendedName>
</protein>
<feature type="transmembrane region" description="Helical" evidence="2">
    <location>
        <begin position="401"/>
        <end position="420"/>
    </location>
</feature>
<dbReference type="STRING" id="6412.T1FS11"/>
<dbReference type="EnsemblMetazoa" id="HelroT190484">
    <property type="protein sequence ID" value="HelroP190484"/>
    <property type="gene ID" value="HelroG190484"/>
</dbReference>
<dbReference type="OrthoDB" id="5978806at2759"/>
<dbReference type="Proteomes" id="UP000015101">
    <property type="component" value="Unassembled WGS sequence"/>
</dbReference>
<dbReference type="PANTHER" id="PTHR33538:SF1">
    <property type="entry name" value="PROTEIN BRAMBLEBERRY"/>
    <property type="match status" value="1"/>
</dbReference>
<proteinExistence type="predicted"/>
<dbReference type="KEGG" id="hro:HELRODRAFT_190484"/>
<evidence type="ECO:0000313" key="6">
    <source>
        <dbReference type="Proteomes" id="UP000015101"/>
    </source>
</evidence>
<dbReference type="RefSeq" id="XP_009012495.1">
    <property type="nucleotide sequence ID" value="XM_009014247.1"/>
</dbReference>
<dbReference type="HOGENOM" id="CLU_027987_0_0_1"/>
<dbReference type="EMBL" id="AMQM01002956">
    <property type="status" value="NOT_ANNOTATED_CDS"/>
    <property type="molecule type" value="Genomic_DNA"/>
</dbReference>
<dbReference type="InParanoid" id="T1FS11"/>
<gene>
    <name evidence="5" type="primary">20211608</name>
    <name evidence="4" type="ORF">HELRODRAFT_190484</name>
</gene>
<dbReference type="eggNOG" id="ENOG502QRBT">
    <property type="taxonomic scope" value="Eukaryota"/>
</dbReference>
<feature type="region of interest" description="Disordered" evidence="1">
    <location>
        <begin position="595"/>
        <end position="639"/>
    </location>
</feature>
<accession>T1FS11</accession>
<keyword evidence="2" id="KW-0812">Transmembrane</keyword>
<reference evidence="5" key="3">
    <citation type="submission" date="2015-06" db="UniProtKB">
        <authorList>
            <consortium name="EnsemblMetazoa"/>
        </authorList>
    </citation>
    <scope>IDENTIFICATION</scope>
</reference>
<dbReference type="GeneID" id="20211608"/>
<keyword evidence="2" id="KW-0472">Membrane</keyword>
<dbReference type="OMA" id="FCHVHVA"/>